<comment type="catalytic activity">
    <reaction evidence="5">
        <text>3'-dephospho-CoA + ATP = ADP + CoA + H(+)</text>
        <dbReference type="Rhea" id="RHEA:18245"/>
        <dbReference type="ChEBI" id="CHEBI:15378"/>
        <dbReference type="ChEBI" id="CHEBI:30616"/>
        <dbReference type="ChEBI" id="CHEBI:57287"/>
        <dbReference type="ChEBI" id="CHEBI:57328"/>
        <dbReference type="ChEBI" id="CHEBI:456216"/>
        <dbReference type="EC" id="2.7.1.24"/>
    </reaction>
</comment>
<dbReference type="GO" id="GO:0015937">
    <property type="term" value="P:coenzyme A biosynthetic process"/>
    <property type="evidence" value="ECO:0007669"/>
    <property type="project" value="UniProtKB-UniRule"/>
</dbReference>
<evidence type="ECO:0000256" key="3">
    <source>
        <dbReference type="ARBA" id="ARBA00022840"/>
    </source>
</evidence>
<dbReference type="PROSITE" id="PS51219">
    <property type="entry name" value="DPCK"/>
    <property type="match status" value="1"/>
</dbReference>
<keyword evidence="5 7" id="KW-0808">Transferase</keyword>
<proteinExistence type="inferred from homology"/>
<dbReference type="Pfam" id="PF01121">
    <property type="entry name" value="CoaE"/>
    <property type="match status" value="1"/>
</dbReference>
<dbReference type="Proteomes" id="UP000500791">
    <property type="component" value="Chromosome"/>
</dbReference>
<evidence type="ECO:0000313" key="7">
    <source>
        <dbReference type="EMBL" id="QIK39816.1"/>
    </source>
</evidence>
<comment type="similarity">
    <text evidence="1 5">Belongs to the CoaE family.</text>
</comment>
<dbReference type="RefSeq" id="WP_166188520.1">
    <property type="nucleotide sequence ID" value="NZ_CP049811.1"/>
</dbReference>
<dbReference type="GO" id="GO:0005524">
    <property type="term" value="F:ATP binding"/>
    <property type="evidence" value="ECO:0007669"/>
    <property type="project" value="UniProtKB-UniRule"/>
</dbReference>
<keyword evidence="5" id="KW-0963">Cytoplasm</keyword>
<dbReference type="InterPro" id="IPR001977">
    <property type="entry name" value="Depp_CoAkinase"/>
</dbReference>
<comment type="subcellular location">
    <subcellularLocation>
        <location evidence="5">Cytoplasm</location>
    </subcellularLocation>
</comment>
<keyword evidence="2 5" id="KW-0547">Nucleotide-binding</keyword>
<dbReference type="CDD" id="cd02022">
    <property type="entry name" value="DPCK"/>
    <property type="match status" value="1"/>
</dbReference>
<dbReference type="PANTHER" id="PTHR10695">
    <property type="entry name" value="DEPHOSPHO-COA KINASE-RELATED"/>
    <property type="match status" value="1"/>
</dbReference>
<dbReference type="PANTHER" id="PTHR10695:SF46">
    <property type="entry name" value="BIFUNCTIONAL COENZYME A SYNTHASE-RELATED"/>
    <property type="match status" value="1"/>
</dbReference>
<dbReference type="NCBIfam" id="TIGR00152">
    <property type="entry name" value="dephospho-CoA kinase"/>
    <property type="match status" value="1"/>
</dbReference>
<comment type="function">
    <text evidence="5">Catalyzes the phosphorylation of the 3'-hydroxyl group of dephosphocoenzyme A to form coenzyme A.</text>
</comment>
<keyword evidence="8" id="KW-1185">Reference proteome</keyword>
<keyword evidence="5 7" id="KW-0418">Kinase</keyword>
<comment type="pathway">
    <text evidence="5">Cofactor biosynthesis; coenzyme A biosynthesis; CoA from (R)-pantothenate: step 5/5.</text>
</comment>
<dbReference type="SUPFAM" id="SSF52540">
    <property type="entry name" value="P-loop containing nucleoside triphosphate hydrolases"/>
    <property type="match status" value="1"/>
</dbReference>
<evidence type="ECO:0000313" key="8">
    <source>
        <dbReference type="Proteomes" id="UP000500791"/>
    </source>
</evidence>
<dbReference type="Gene3D" id="3.40.50.300">
    <property type="entry name" value="P-loop containing nucleotide triphosphate hydrolases"/>
    <property type="match status" value="1"/>
</dbReference>
<dbReference type="UniPathway" id="UPA00241">
    <property type="reaction ID" value="UER00356"/>
</dbReference>
<dbReference type="GO" id="GO:0005737">
    <property type="term" value="C:cytoplasm"/>
    <property type="evidence" value="ECO:0007669"/>
    <property type="project" value="UniProtKB-SubCell"/>
</dbReference>
<evidence type="ECO:0000256" key="1">
    <source>
        <dbReference type="ARBA" id="ARBA00009018"/>
    </source>
</evidence>
<keyword evidence="3 5" id="KW-0067">ATP-binding</keyword>
<dbReference type="HAMAP" id="MF_00376">
    <property type="entry name" value="Dephospho_CoA_kinase"/>
    <property type="match status" value="1"/>
</dbReference>
<dbReference type="KEGG" id="mon:G8E03_02955"/>
<evidence type="ECO:0000256" key="6">
    <source>
        <dbReference type="NCBIfam" id="TIGR00152"/>
    </source>
</evidence>
<dbReference type="EC" id="2.7.1.24" evidence="5 6"/>
<dbReference type="EMBL" id="CP049811">
    <property type="protein sequence ID" value="QIK39816.1"/>
    <property type="molecule type" value="Genomic_DNA"/>
</dbReference>
<dbReference type="AlphaFoldDB" id="A0A6G7VIW6"/>
<gene>
    <name evidence="5 7" type="primary">coaE</name>
    <name evidence="7" type="ORF">G8E03_02955</name>
</gene>
<name>A0A6G7VIW6_9RHOB</name>
<dbReference type="InterPro" id="IPR027417">
    <property type="entry name" value="P-loop_NTPase"/>
</dbReference>
<evidence type="ECO:0000256" key="5">
    <source>
        <dbReference type="HAMAP-Rule" id="MF_00376"/>
    </source>
</evidence>
<organism evidence="7 8">
    <name type="scientific">Pontivivens nitratireducens</name>
    <dbReference type="NCBI Taxonomy" id="2758038"/>
    <lineage>
        <taxon>Bacteria</taxon>
        <taxon>Pseudomonadati</taxon>
        <taxon>Pseudomonadota</taxon>
        <taxon>Alphaproteobacteria</taxon>
        <taxon>Rhodobacterales</taxon>
        <taxon>Paracoccaceae</taxon>
        <taxon>Pontivivens</taxon>
    </lineage>
</organism>
<sequence>MMAYSIGLTGSIGMGKSTTANLFAAEGVPTWDADAVVHRLYAPGGAAVAPLRAIVPNAIRDNAVDRELLREAVLADPSLLKQVEVAVHPLVAGDRANFLATAKAPIVLFDIPLLFETGQAGLYDSVVVASAPAPVQHARVLERPGMTEEAFQAILAKQVPDAEKRARADHVIDTSRGIEAARDQVRAVLGVIRGKLNA</sequence>
<evidence type="ECO:0000256" key="2">
    <source>
        <dbReference type="ARBA" id="ARBA00022741"/>
    </source>
</evidence>
<reference evidence="7 8" key="1">
    <citation type="submission" date="2020-03" db="EMBL/GenBank/DDBJ databases">
        <title>Complete genome sequence of Monaibacterium sp. ALG8 with diverse plasmids.</title>
        <authorList>
            <person name="Sun C."/>
        </authorList>
    </citation>
    <scope>NUCLEOTIDE SEQUENCE [LARGE SCALE GENOMIC DNA]</scope>
    <source>
        <strain evidence="7 8">ALG8</strain>
    </source>
</reference>
<protein>
    <recommendedName>
        <fullName evidence="5 6">Dephospho-CoA kinase</fullName>
        <ecNumber evidence="5 6">2.7.1.24</ecNumber>
    </recommendedName>
    <alternativeName>
        <fullName evidence="5">Dephosphocoenzyme A kinase</fullName>
    </alternativeName>
</protein>
<accession>A0A6G7VIW6</accession>
<evidence type="ECO:0000256" key="4">
    <source>
        <dbReference type="ARBA" id="ARBA00022993"/>
    </source>
</evidence>
<keyword evidence="4 5" id="KW-0173">Coenzyme A biosynthesis</keyword>
<feature type="binding site" evidence="5">
    <location>
        <begin position="13"/>
        <end position="18"/>
    </location>
    <ligand>
        <name>ATP</name>
        <dbReference type="ChEBI" id="CHEBI:30616"/>
    </ligand>
</feature>
<dbReference type="GO" id="GO:0004140">
    <property type="term" value="F:dephospho-CoA kinase activity"/>
    <property type="evidence" value="ECO:0007669"/>
    <property type="project" value="UniProtKB-UniRule"/>
</dbReference>